<dbReference type="EMBL" id="JAPMOS010000120">
    <property type="protein sequence ID" value="KAJ4455089.1"/>
    <property type="molecule type" value="Genomic_DNA"/>
</dbReference>
<reference evidence="2" key="1">
    <citation type="journal article" date="2022" name="bioRxiv">
        <title>Genomics of Preaxostyla Flagellates Illuminates Evolutionary Transitions and the Path Towards Mitochondrial Loss.</title>
        <authorList>
            <person name="Novak L.V.F."/>
            <person name="Treitli S.C."/>
            <person name="Pyrih J."/>
            <person name="Halakuc P."/>
            <person name="Pipaliya S.V."/>
            <person name="Vacek V."/>
            <person name="Brzon O."/>
            <person name="Soukal P."/>
            <person name="Eme L."/>
            <person name="Dacks J.B."/>
            <person name="Karnkowska A."/>
            <person name="Elias M."/>
            <person name="Hampl V."/>
        </authorList>
    </citation>
    <scope>NUCLEOTIDE SEQUENCE</scope>
    <source>
        <strain evidence="2">RCP-MX</strain>
    </source>
</reference>
<accession>A0ABQ8UCN9</accession>
<evidence type="ECO:0000256" key="1">
    <source>
        <dbReference type="SAM" id="MobiDB-lite"/>
    </source>
</evidence>
<protein>
    <submittedName>
        <fullName evidence="2">Uncharacterized protein</fullName>
    </submittedName>
</protein>
<organism evidence="2 3">
    <name type="scientific">Paratrimastix pyriformis</name>
    <dbReference type="NCBI Taxonomy" id="342808"/>
    <lineage>
        <taxon>Eukaryota</taxon>
        <taxon>Metamonada</taxon>
        <taxon>Preaxostyla</taxon>
        <taxon>Paratrimastigidae</taxon>
        <taxon>Paratrimastix</taxon>
    </lineage>
</organism>
<proteinExistence type="predicted"/>
<sequence>MATAQEKGDLLAVAAAAPPPRPHPADTGGDDWADRPRIRSVQPTARRTRQGRATNTRTRLLTTMEPFTGEGGVTALLGSDSSVSLLRGCINTRLTDWSHSRRVQIRGTDSASKTRAEVQRVNSHLGLWCLEFEIHQRCFFG</sequence>
<evidence type="ECO:0000313" key="2">
    <source>
        <dbReference type="EMBL" id="KAJ4455089.1"/>
    </source>
</evidence>
<comment type="caution">
    <text evidence="2">The sequence shown here is derived from an EMBL/GenBank/DDBJ whole genome shotgun (WGS) entry which is preliminary data.</text>
</comment>
<name>A0ABQ8UCN9_9EUKA</name>
<keyword evidence="3" id="KW-1185">Reference proteome</keyword>
<feature type="region of interest" description="Disordered" evidence="1">
    <location>
        <begin position="1"/>
        <end position="57"/>
    </location>
</feature>
<dbReference type="Proteomes" id="UP001141327">
    <property type="component" value="Unassembled WGS sequence"/>
</dbReference>
<gene>
    <name evidence="2" type="ORF">PAPYR_10034</name>
</gene>
<evidence type="ECO:0000313" key="3">
    <source>
        <dbReference type="Proteomes" id="UP001141327"/>
    </source>
</evidence>